<dbReference type="HOGENOM" id="CLU_3398382_0_0_6"/>
<organism evidence="1 2">
    <name type="scientific">secondary endosymbiont of Ctenarytaina eucalypti</name>
    <dbReference type="NCBI Taxonomy" id="1199245"/>
    <lineage>
        <taxon>Bacteria</taxon>
        <taxon>Pseudomonadati</taxon>
        <taxon>Pseudomonadota</taxon>
        <taxon>Gammaproteobacteria</taxon>
        <taxon>Enterobacterales</taxon>
        <taxon>Enterobacteriaceae</taxon>
        <taxon>aphid secondary symbionts</taxon>
    </lineage>
</organism>
<protein>
    <submittedName>
        <fullName evidence="1">Uncharacterized protein</fullName>
    </submittedName>
</protein>
<accession>J3VRP2</accession>
<name>J3VRP2_9ENTR</name>
<dbReference type="AlphaFoldDB" id="J3VRP2"/>
<dbReference type="Proteomes" id="UP000003936">
    <property type="component" value="Chromosome"/>
</dbReference>
<keyword evidence="2" id="KW-1185">Reference proteome</keyword>
<evidence type="ECO:0000313" key="2">
    <source>
        <dbReference type="Proteomes" id="UP000003936"/>
    </source>
</evidence>
<evidence type="ECO:0000313" key="1">
    <source>
        <dbReference type="EMBL" id="AFP84641.1"/>
    </source>
</evidence>
<dbReference type="KEGG" id="sect:A359_02400"/>
<proteinExistence type="predicted"/>
<dbReference type="EMBL" id="CP003546">
    <property type="protein sequence ID" value="AFP84641.1"/>
    <property type="molecule type" value="Genomic_DNA"/>
</dbReference>
<sequence length="31" mass="3624">MELLSDHFLHLVYPSFQAPGEVKDYQGLEIF</sequence>
<gene>
    <name evidence="1" type="ORF">A359_02400</name>
</gene>
<reference evidence="1 2" key="1">
    <citation type="journal article" date="2012" name="Mol. Biol. Evol.">
        <title>Genome reduction and co-evolution between the primary and secondary bacterial symbionts of psyllids.</title>
        <authorList>
            <person name="Sloan D.B."/>
            <person name="Moran N.A."/>
        </authorList>
    </citation>
    <scope>NUCLEOTIDE SEQUENCE [LARGE SCALE GENOMIC DNA]</scope>
    <source>
        <strain evidence="1">Ceuc_S</strain>
    </source>
</reference>